<organism evidence="2 3">
    <name type="scientific">Leptospira terpstrae serovar Hualin str. LT 11-33 = ATCC 700639</name>
    <dbReference type="NCBI Taxonomy" id="1257025"/>
    <lineage>
        <taxon>Bacteria</taxon>
        <taxon>Pseudomonadati</taxon>
        <taxon>Spirochaetota</taxon>
        <taxon>Spirochaetia</taxon>
        <taxon>Leptospirales</taxon>
        <taxon>Leptospiraceae</taxon>
        <taxon>Leptospira</taxon>
    </lineage>
</organism>
<sequence length="207" mass="23925">MDKQLHWETIYHEKQPNEVSWTQSNPSLSLKLIQNTQKPKSAKIIDVGGGESLLVDYLLDFGFENITILDISKNALDRCKNRIRNKGKNLKWVVSDITEFHSETSFEIWHDRAVFHFLTDPTSIAKYKSILLKSLNPDGEFIIGTFSTDGPKKCSGLEIKQYTEKSLIESFSPELEPVEFHREDHITPFNTIQNFVFGRFKMKKIVC</sequence>
<gene>
    <name evidence="2" type="ORF">LEP1GSC203_2996</name>
</gene>
<dbReference type="GO" id="GO:0008168">
    <property type="term" value="F:methyltransferase activity"/>
    <property type="evidence" value="ECO:0007669"/>
    <property type="project" value="UniProtKB-KW"/>
</dbReference>
<comment type="caution">
    <text evidence="2">The sequence shown here is derived from an EMBL/GenBank/DDBJ whole genome shotgun (WGS) entry which is preliminary data.</text>
</comment>
<dbReference type="PANTHER" id="PTHR12843">
    <property type="entry name" value="PROTEIN-LYSINE N-METHYLTRANSFERASE METTL10"/>
    <property type="match status" value="1"/>
</dbReference>
<dbReference type="STRING" id="1257025.LEP1GSC203_2996"/>
<keyword evidence="2" id="KW-0808">Transferase</keyword>
<dbReference type="CDD" id="cd02440">
    <property type="entry name" value="AdoMet_MTases"/>
    <property type="match status" value="1"/>
</dbReference>
<dbReference type="AlphaFoldDB" id="N1VTA9"/>
<dbReference type="Proteomes" id="UP000012371">
    <property type="component" value="Unassembled WGS sequence"/>
</dbReference>
<feature type="domain" description="Methyltransferase" evidence="1">
    <location>
        <begin position="40"/>
        <end position="149"/>
    </location>
</feature>
<accession>N1VTA9</accession>
<dbReference type="Pfam" id="PF13847">
    <property type="entry name" value="Methyltransf_31"/>
    <property type="match status" value="1"/>
</dbReference>
<dbReference type="InterPro" id="IPR025714">
    <property type="entry name" value="Methyltranfer_dom"/>
</dbReference>
<dbReference type="PANTHER" id="PTHR12843:SF5">
    <property type="entry name" value="EEF1A LYSINE METHYLTRANSFERASE 2"/>
    <property type="match status" value="1"/>
</dbReference>
<proteinExistence type="predicted"/>
<reference evidence="2" key="1">
    <citation type="submission" date="2013-03" db="EMBL/GenBank/DDBJ databases">
        <authorList>
            <person name="Harkins D.M."/>
            <person name="Durkin A.S."/>
            <person name="Brinkac L.M."/>
            <person name="Haft D.H."/>
            <person name="Selengut J.D."/>
            <person name="Sanka R."/>
            <person name="DePew J."/>
            <person name="Purushe J."/>
            <person name="Hartskeerl R.A."/>
            <person name="Ahmed A."/>
            <person name="van der Linden H."/>
            <person name="Goris M.G.A."/>
            <person name="Vinetz J.M."/>
            <person name="Sutton G.G."/>
            <person name="Nierman W.C."/>
            <person name="Fouts D.E."/>
        </authorList>
    </citation>
    <scope>NUCLEOTIDE SEQUENCE [LARGE SCALE GENOMIC DNA]</scope>
    <source>
        <strain evidence="2">LT 11-33</strain>
    </source>
</reference>
<evidence type="ECO:0000313" key="2">
    <source>
        <dbReference type="EMBL" id="EMY62964.1"/>
    </source>
</evidence>
<evidence type="ECO:0000313" key="3">
    <source>
        <dbReference type="Proteomes" id="UP000012371"/>
    </source>
</evidence>
<protein>
    <submittedName>
        <fullName evidence="2">Methyltransferase domain protein</fullName>
    </submittedName>
</protein>
<dbReference type="RefSeq" id="WP_002972726.1">
    <property type="nucleotide sequence ID" value="NZ_AOGW02000006.1"/>
</dbReference>
<dbReference type="OrthoDB" id="9788660at2"/>
<keyword evidence="2" id="KW-0489">Methyltransferase</keyword>
<dbReference type="Gene3D" id="3.40.50.150">
    <property type="entry name" value="Vaccinia Virus protein VP39"/>
    <property type="match status" value="1"/>
</dbReference>
<dbReference type="InterPro" id="IPR029063">
    <property type="entry name" value="SAM-dependent_MTases_sf"/>
</dbReference>
<evidence type="ECO:0000259" key="1">
    <source>
        <dbReference type="Pfam" id="PF13847"/>
    </source>
</evidence>
<dbReference type="GO" id="GO:0032259">
    <property type="term" value="P:methylation"/>
    <property type="evidence" value="ECO:0007669"/>
    <property type="project" value="UniProtKB-KW"/>
</dbReference>
<name>N1VTA9_9LEPT</name>
<dbReference type="SUPFAM" id="SSF53335">
    <property type="entry name" value="S-adenosyl-L-methionine-dependent methyltransferases"/>
    <property type="match status" value="1"/>
</dbReference>
<keyword evidence="3" id="KW-1185">Reference proteome</keyword>
<dbReference type="EMBL" id="AOGW02000006">
    <property type="protein sequence ID" value="EMY62964.1"/>
    <property type="molecule type" value="Genomic_DNA"/>
</dbReference>